<evidence type="ECO:0000259" key="1">
    <source>
        <dbReference type="Pfam" id="PF07992"/>
    </source>
</evidence>
<dbReference type="STRING" id="135208.A0A4Y9ZW13"/>
<reference evidence="2 3" key="1">
    <citation type="submission" date="2019-02" db="EMBL/GenBank/DDBJ databases">
        <title>Genome sequencing of the rare red list fungi Hericium alpestre (H. flagellum).</title>
        <authorList>
            <person name="Buettner E."/>
            <person name="Kellner H."/>
        </authorList>
    </citation>
    <scope>NUCLEOTIDE SEQUENCE [LARGE SCALE GENOMIC DNA]</scope>
    <source>
        <strain evidence="2 3">DSM 108284</strain>
    </source>
</reference>
<dbReference type="PRINTS" id="PR00368">
    <property type="entry name" value="FADPNR"/>
</dbReference>
<dbReference type="GO" id="GO:0050660">
    <property type="term" value="F:flavin adenine dinucleotide binding"/>
    <property type="evidence" value="ECO:0007669"/>
    <property type="project" value="TreeGrafter"/>
</dbReference>
<evidence type="ECO:0000313" key="2">
    <source>
        <dbReference type="EMBL" id="TFY78374.1"/>
    </source>
</evidence>
<feature type="domain" description="FAD/NAD(P)-binding" evidence="1">
    <location>
        <begin position="137"/>
        <end position="240"/>
    </location>
</feature>
<dbReference type="GO" id="GO:0004174">
    <property type="term" value="F:electron-transferring-flavoprotein dehydrogenase activity"/>
    <property type="evidence" value="ECO:0007669"/>
    <property type="project" value="TreeGrafter"/>
</dbReference>
<dbReference type="Pfam" id="PF07992">
    <property type="entry name" value="Pyr_redox_2"/>
    <property type="match status" value="1"/>
</dbReference>
<gene>
    <name evidence="2" type="ORF">EWM64_g5640</name>
</gene>
<dbReference type="EMBL" id="SFCI01000693">
    <property type="protein sequence ID" value="TFY78374.1"/>
    <property type="molecule type" value="Genomic_DNA"/>
</dbReference>
<organism evidence="2 3">
    <name type="scientific">Hericium alpestre</name>
    <dbReference type="NCBI Taxonomy" id="135208"/>
    <lineage>
        <taxon>Eukaryota</taxon>
        <taxon>Fungi</taxon>
        <taxon>Dikarya</taxon>
        <taxon>Basidiomycota</taxon>
        <taxon>Agaricomycotina</taxon>
        <taxon>Agaricomycetes</taxon>
        <taxon>Russulales</taxon>
        <taxon>Hericiaceae</taxon>
        <taxon>Hericium</taxon>
    </lineage>
</organism>
<dbReference type="PANTHER" id="PTHR43735">
    <property type="entry name" value="APOPTOSIS-INDUCING FACTOR 1"/>
    <property type="match status" value="1"/>
</dbReference>
<dbReference type="GO" id="GO:0005737">
    <property type="term" value="C:cytoplasm"/>
    <property type="evidence" value="ECO:0007669"/>
    <property type="project" value="TreeGrafter"/>
</dbReference>
<accession>A0A4Y9ZW13</accession>
<dbReference type="OrthoDB" id="202203at2759"/>
<evidence type="ECO:0000313" key="3">
    <source>
        <dbReference type="Proteomes" id="UP000298061"/>
    </source>
</evidence>
<dbReference type="AlphaFoldDB" id="A0A4Y9ZW13"/>
<sequence length="324" mass="35460">MHGTHRTIMIEKNTHFNNLFAFPRYAVVPKYEHRAFIPYTTMFSHLPPDAVSVHRGRVTEIHPDCVLLEGEASIPYEYLVVATGTRLTPPGTLPTDTKPEGIAYFQAHQKVVKNAQKIVIVGGGANGVPARDRARAVAELHVNVVLNDRVRIPTGGFPVDGSDFAVELASGNRLAADLVIMATGQTPNSAPLRTLAPGAITPAGYISVLRTLQLTDPAYPRVFALGDVADTTHHKAARPAEHQAVVVAENIRRLADGKGKPLEKYKDQSRGIHLSLGIKRSVFFDSPMDPDGEPVFKIDEDGTPDFDADRFWRTKAPGITDYYL</sequence>
<protein>
    <recommendedName>
        <fullName evidence="1">FAD/NAD(P)-binding domain-containing protein</fullName>
    </recommendedName>
</protein>
<dbReference type="InterPro" id="IPR023753">
    <property type="entry name" value="FAD/NAD-binding_dom"/>
</dbReference>
<dbReference type="InterPro" id="IPR036188">
    <property type="entry name" value="FAD/NAD-bd_sf"/>
</dbReference>
<dbReference type="Gene3D" id="3.50.50.100">
    <property type="match status" value="2"/>
</dbReference>
<proteinExistence type="predicted"/>
<dbReference type="Proteomes" id="UP000298061">
    <property type="component" value="Unassembled WGS sequence"/>
</dbReference>
<dbReference type="PANTHER" id="PTHR43735:SF11">
    <property type="entry name" value="HYPOTHETICAL OXIDOREDUCTASE (EUROFUNG)"/>
    <property type="match status" value="1"/>
</dbReference>
<dbReference type="SUPFAM" id="SSF51905">
    <property type="entry name" value="FAD/NAD(P)-binding domain"/>
    <property type="match status" value="1"/>
</dbReference>
<keyword evidence="3" id="KW-1185">Reference proteome</keyword>
<name>A0A4Y9ZW13_9AGAM</name>
<comment type="caution">
    <text evidence="2">The sequence shown here is derived from an EMBL/GenBank/DDBJ whole genome shotgun (WGS) entry which is preliminary data.</text>
</comment>